<dbReference type="Proteomes" id="UP000215455">
    <property type="component" value="Unassembled WGS sequence"/>
</dbReference>
<sequence length="104" mass="11769">MPAQRPPQTKPAARPPPVGARLAREPDTTVFLVDRVIVLRGQASLLQAKNERGITDTPQRLVRRQAWLLRENRASRWVRWQTNTLPRPFRHRASAPACSARCAG</sequence>
<evidence type="ECO:0000313" key="3">
    <source>
        <dbReference type="Proteomes" id="UP000215455"/>
    </source>
</evidence>
<evidence type="ECO:0000313" key="2">
    <source>
        <dbReference type="EMBL" id="OXR33278.1"/>
    </source>
</evidence>
<organism evidence="2 3">
    <name type="scientific">Pseudomonas umsongensis</name>
    <dbReference type="NCBI Taxonomy" id="198618"/>
    <lineage>
        <taxon>Bacteria</taxon>
        <taxon>Pseudomonadati</taxon>
        <taxon>Pseudomonadota</taxon>
        <taxon>Gammaproteobacteria</taxon>
        <taxon>Pseudomonadales</taxon>
        <taxon>Pseudomonadaceae</taxon>
        <taxon>Pseudomonas</taxon>
    </lineage>
</organism>
<protein>
    <submittedName>
        <fullName evidence="2">Uncharacterized protein</fullName>
    </submittedName>
</protein>
<dbReference type="EMBL" id="NIWU01000002">
    <property type="protein sequence ID" value="OXR33278.1"/>
    <property type="molecule type" value="Genomic_DNA"/>
</dbReference>
<feature type="region of interest" description="Disordered" evidence="1">
    <location>
        <begin position="1"/>
        <end position="23"/>
    </location>
</feature>
<name>A0ABX4DXA3_9PSED</name>
<accession>A0ABX4DXA3</accession>
<comment type="caution">
    <text evidence="2">The sequence shown here is derived from an EMBL/GenBank/DDBJ whole genome shotgun (WGS) entry which is preliminary data.</text>
</comment>
<evidence type="ECO:0000256" key="1">
    <source>
        <dbReference type="SAM" id="MobiDB-lite"/>
    </source>
</evidence>
<reference evidence="2 3" key="1">
    <citation type="submission" date="2017-06" db="EMBL/GenBank/DDBJ databases">
        <authorList>
            <person name="Furmanczyk E.M."/>
        </authorList>
    </citation>
    <scope>NUCLEOTIDE SEQUENCE [LARGE SCALE GENOMIC DNA]</scope>
    <source>
        <strain evidence="2 3">DSM 16611</strain>
    </source>
</reference>
<feature type="compositionally biased region" description="Pro residues" evidence="1">
    <location>
        <begin position="1"/>
        <end position="18"/>
    </location>
</feature>
<gene>
    <name evidence="2" type="ORF">PSUM_14715</name>
</gene>
<proteinExistence type="predicted"/>
<keyword evidence="3" id="KW-1185">Reference proteome</keyword>